<dbReference type="FunFam" id="2.40.50.140:FF:000291">
    <property type="entry name" value="mRNA-capping enzyme"/>
    <property type="match status" value="1"/>
</dbReference>
<dbReference type="GO" id="GO:0005525">
    <property type="term" value="F:GTP binding"/>
    <property type="evidence" value="ECO:0007669"/>
    <property type="project" value="UniProtKB-UniRule"/>
</dbReference>
<dbReference type="PANTHER" id="PTHR10367:SF17">
    <property type="entry name" value="MRNA-CAPPING ENZYME"/>
    <property type="match status" value="1"/>
</dbReference>
<keyword evidence="5 12" id="KW-0547">Nucleotide-binding</keyword>
<evidence type="ECO:0000256" key="2">
    <source>
        <dbReference type="ARBA" id="ARBA00022664"/>
    </source>
</evidence>
<organism evidence="18">
    <name type="scientific">Capitella teleta</name>
    <name type="common">Polychaete worm</name>
    <dbReference type="NCBI Taxonomy" id="283909"/>
    <lineage>
        <taxon>Eukaryota</taxon>
        <taxon>Metazoa</taxon>
        <taxon>Spiralia</taxon>
        <taxon>Lophotrochozoa</taxon>
        <taxon>Annelida</taxon>
        <taxon>Polychaeta</taxon>
        <taxon>Sedentaria</taxon>
        <taxon>Scolecida</taxon>
        <taxon>Capitellidae</taxon>
        <taxon>Capitella</taxon>
    </lineage>
</organism>
<dbReference type="EC" id="2.7.7.50" evidence="12"/>
<evidence type="ECO:0000256" key="15">
    <source>
        <dbReference type="PIRSR" id="PIRSR036958-3"/>
    </source>
</evidence>
<keyword evidence="3 12" id="KW-0808">Transferase</keyword>
<keyword evidence="4 12" id="KW-0548">Nucleotidyltransferase</keyword>
<dbReference type="CDD" id="cd17664">
    <property type="entry name" value="Mce1_N"/>
    <property type="match status" value="1"/>
</dbReference>
<feature type="domain" description="Tyrosine specific protein phosphatases" evidence="17">
    <location>
        <begin position="108"/>
        <end position="175"/>
    </location>
</feature>
<evidence type="ECO:0000256" key="10">
    <source>
        <dbReference type="ARBA" id="ARBA00023242"/>
    </source>
</evidence>
<feature type="binding site" evidence="15">
    <location>
        <position position="298"/>
    </location>
    <ligand>
        <name>GTP</name>
        <dbReference type="ChEBI" id="CHEBI:37565"/>
    </ligand>
</feature>
<dbReference type="EMBL" id="AMQN01007703">
    <property type="status" value="NOT_ANNOTATED_CDS"/>
    <property type="molecule type" value="Genomic_DNA"/>
</dbReference>
<feature type="binding site" evidence="15">
    <location>
        <begin position="342"/>
        <end position="344"/>
    </location>
    <ligand>
        <name>GTP</name>
        <dbReference type="ChEBI" id="CHEBI:37565"/>
    </ligand>
</feature>
<reference evidence="20" key="1">
    <citation type="submission" date="2012-12" db="EMBL/GenBank/DDBJ databases">
        <authorList>
            <person name="Hellsten U."/>
            <person name="Grimwood J."/>
            <person name="Chapman J.A."/>
            <person name="Shapiro H."/>
            <person name="Aerts A."/>
            <person name="Otillar R.P."/>
            <person name="Terry A.Y."/>
            <person name="Boore J.L."/>
            <person name="Simakov O."/>
            <person name="Marletaz F."/>
            <person name="Cho S.-J."/>
            <person name="Edsinger-Gonzales E."/>
            <person name="Havlak P."/>
            <person name="Kuo D.-H."/>
            <person name="Larsson T."/>
            <person name="Lv J."/>
            <person name="Arendt D."/>
            <person name="Savage R."/>
            <person name="Osoegawa K."/>
            <person name="de Jong P."/>
            <person name="Lindberg D.R."/>
            <person name="Seaver E.C."/>
            <person name="Weisblat D.A."/>
            <person name="Putnam N.H."/>
            <person name="Grigoriev I.V."/>
            <person name="Rokhsar D.S."/>
        </authorList>
    </citation>
    <scope>NUCLEOTIDE SEQUENCE</scope>
    <source>
        <strain evidence="20">I ESC-2004</strain>
    </source>
</reference>
<dbReference type="InterPro" id="IPR012340">
    <property type="entry name" value="NA-bd_OB-fold"/>
</dbReference>
<keyword evidence="20" id="KW-1185">Reference proteome</keyword>
<evidence type="ECO:0000256" key="12">
    <source>
        <dbReference type="PIRNR" id="PIRNR036958"/>
    </source>
</evidence>
<dbReference type="Pfam" id="PF01331">
    <property type="entry name" value="mRNA_cap_enzyme"/>
    <property type="match status" value="1"/>
</dbReference>
<evidence type="ECO:0000256" key="7">
    <source>
        <dbReference type="ARBA" id="ARBA00022912"/>
    </source>
</evidence>
<evidence type="ECO:0000313" key="19">
    <source>
        <dbReference type="EnsemblMetazoa" id="CapteP167250"/>
    </source>
</evidence>
<reference evidence="19" key="3">
    <citation type="submission" date="2015-06" db="UniProtKB">
        <authorList>
            <consortium name="EnsemblMetazoa"/>
        </authorList>
    </citation>
    <scope>IDENTIFICATION</scope>
</reference>
<dbReference type="PANTHER" id="PTHR10367">
    <property type="entry name" value="MRNA-CAPPING ENZYME"/>
    <property type="match status" value="1"/>
</dbReference>
<evidence type="ECO:0000256" key="13">
    <source>
        <dbReference type="PIRSR" id="PIRSR036958-1"/>
    </source>
</evidence>
<evidence type="ECO:0000313" key="20">
    <source>
        <dbReference type="Proteomes" id="UP000014760"/>
    </source>
</evidence>
<dbReference type="Gene3D" id="3.30.470.30">
    <property type="entry name" value="DNA ligase/mRNA capping enzyme"/>
    <property type="match status" value="1"/>
</dbReference>
<dbReference type="SUPFAM" id="SSF56091">
    <property type="entry name" value="DNA ligase/mRNA capping enzyme, catalytic domain"/>
    <property type="match status" value="1"/>
</dbReference>
<dbReference type="STRING" id="283909.R7UIA3"/>
<dbReference type="InterPro" id="IPR029021">
    <property type="entry name" value="Prot-tyrosine_phosphatase-like"/>
</dbReference>
<feature type="domain" description="Tyrosine-protein phosphatase" evidence="16">
    <location>
        <begin position="30"/>
        <end position="187"/>
    </location>
</feature>
<name>R7UIA3_CAPTE</name>
<comment type="function">
    <text evidence="12">Bifunctional mRNA-capping enzyme exhibiting RNA 5'-triphosphate monophosphatase activity in the N-terminal part and mRNA guanylyltransferase activity in the C-terminal part. Catalyzes the first two steps of cap formation: by removing the gamma-phosphate from the 5'-triphosphate end of nascent mRNA to yield a diphosphate end, and by transferring the GMP moiety of GTP to the 5'-diphosphate terminus of RNA via a covalent enzyme-GMP reaction intermediate.</text>
</comment>
<feature type="binding site" evidence="15">
    <location>
        <begin position="530"/>
        <end position="535"/>
    </location>
    <ligand>
        <name>GTP</name>
        <dbReference type="ChEBI" id="CHEBI:37565"/>
    </ligand>
</feature>
<dbReference type="OMA" id="FWDIWMS"/>
<dbReference type="EMBL" id="KB301197">
    <property type="protein sequence ID" value="ELU05833.1"/>
    <property type="molecule type" value="Genomic_DNA"/>
</dbReference>
<sequence>MASWSDGPPLPPRWLNCPRKGELIADKFIPFKTPLDSRYADKIPDANIFDLKMLFGSFKRQKINLGLLIDLTNTNRFYNKDELAAQDCKYIKIQCRGHGESPSEEQTETFLKVCHAFITQNPLAKIGVHCTHGFNRTGFLIVSYLVEKLDWSVEAGVAAYAQARPPGIYKGDYIKTLFRLYGDEEDAPPPPVMPDWCLEDNDEIDDDGNPLASTNGNTKRKRGREVKKNLAFMDGLVAGVTQVTNDTQLSQIQGRVQKMANWQGSGFPGSQPISMDLDNVKYLAQKPYRVSWKADGTRFMMLIDGLNEVYMIDRDNAVYRVPNLTFPKRKDLSRPLTNTLVDGEMVIDKDGDKPVPRFLIYDILKFEGQPVGDADFDRRMLCINKEIIGPRHMMITQGKLDKTMEPFSVRTKQFFELDKARSLIDGRFAQEVKHETDGLIFQPASEKYETGRCMDVLKWKPPELNSVDFKLKIVKENRPGMLPITKGLLFVGSLDPPFGEIKVKKELRELNGKIIECAYDMPTKQWRFMRQRTDKSFPNAYSTAKAVCESIKNPVTKDFLINFIDREQWRPQCPRSGLMPPPAKIPRR</sequence>
<keyword evidence="9 12" id="KW-0342">GTP-binding</keyword>
<dbReference type="InterPro" id="IPR000340">
    <property type="entry name" value="Dual-sp_phosphatase_cat-dom"/>
</dbReference>
<dbReference type="PROSITE" id="PS50056">
    <property type="entry name" value="TYR_PHOSPHATASE_2"/>
    <property type="match status" value="1"/>
</dbReference>
<evidence type="ECO:0000256" key="9">
    <source>
        <dbReference type="ARBA" id="ARBA00023134"/>
    </source>
</evidence>
<keyword evidence="6 12" id="KW-0378">Hydrolase</keyword>
<gene>
    <name evidence="18" type="ORF">CAPTEDRAFT_167250</name>
</gene>
<dbReference type="Gene3D" id="3.30.1490.430">
    <property type="match status" value="1"/>
</dbReference>
<keyword evidence="7" id="KW-0904">Protein phosphatase</keyword>
<dbReference type="PIRSF" id="PIRSF036958">
    <property type="entry name" value="mRNA_capping_HCE"/>
    <property type="match status" value="1"/>
</dbReference>
<comment type="similarity">
    <text evidence="12">In the C-terminal section; belongs to the eukaryotic GTase family.</text>
</comment>
<dbReference type="PROSITE" id="PS00383">
    <property type="entry name" value="TYR_PHOSPHATASE_1"/>
    <property type="match status" value="1"/>
</dbReference>
<evidence type="ECO:0000256" key="4">
    <source>
        <dbReference type="ARBA" id="ARBA00022695"/>
    </source>
</evidence>
<dbReference type="SUPFAM" id="SSF50249">
    <property type="entry name" value="Nucleic acid-binding proteins"/>
    <property type="match status" value="1"/>
</dbReference>
<dbReference type="CDD" id="cd07895">
    <property type="entry name" value="Adenylation_mRNA_capping"/>
    <property type="match status" value="1"/>
</dbReference>
<dbReference type="EnsemblMetazoa" id="CapteT167250">
    <property type="protein sequence ID" value="CapteP167250"/>
    <property type="gene ID" value="CapteG167250"/>
</dbReference>
<dbReference type="GO" id="GO:0004651">
    <property type="term" value="F:polynucleotide 5'-phosphatase activity"/>
    <property type="evidence" value="ECO:0007669"/>
    <property type="project" value="UniProtKB-UniRule"/>
</dbReference>
<keyword evidence="8 12" id="KW-0506">mRNA capping</keyword>
<dbReference type="GO" id="GO:0005524">
    <property type="term" value="F:ATP binding"/>
    <property type="evidence" value="ECO:0007669"/>
    <property type="project" value="InterPro"/>
</dbReference>
<dbReference type="HOGENOM" id="CLU_021710_3_0_1"/>
<dbReference type="FunCoup" id="R7UIA3">
    <property type="interactions" value="1886"/>
</dbReference>
<feature type="binding site" evidence="15">
    <location>
        <begin position="458"/>
        <end position="460"/>
    </location>
    <ligand>
        <name>GTP</name>
        <dbReference type="ChEBI" id="CHEBI:37565"/>
    </ligand>
</feature>
<comment type="subcellular location">
    <subcellularLocation>
        <location evidence="1 12">Nucleus</location>
    </subcellularLocation>
</comment>
<protein>
    <recommendedName>
        <fullName evidence="12">mRNA-capping enzyme</fullName>
    </recommendedName>
    <domain>
        <recommendedName>
            <fullName evidence="12">mRNA 5'-triphosphate monophosphatase</fullName>
            <ecNumber evidence="12">3.6.1.74</ecNumber>
        </recommendedName>
        <alternativeName>
            <fullName evidence="12">mRNA 5'-phosphatase</fullName>
        </alternativeName>
    </domain>
    <domain>
        <recommendedName>
            <fullName evidence="12">mRNA guanylyltransferase</fullName>
            <ecNumber evidence="12">2.7.7.50</ecNumber>
        </recommendedName>
        <alternativeName>
            <fullName evidence="12">GTP--RNA guanylyltransferase</fullName>
            <shortName evidence="12">GTase</shortName>
        </alternativeName>
    </domain>
</protein>
<evidence type="ECO:0000256" key="1">
    <source>
        <dbReference type="ARBA" id="ARBA00004123"/>
    </source>
</evidence>
<dbReference type="EC" id="3.6.1.74" evidence="12"/>
<evidence type="ECO:0000256" key="8">
    <source>
        <dbReference type="ARBA" id="ARBA00023042"/>
    </source>
</evidence>
<keyword evidence="10 12" id="KW-0539">Nucleus</keyword>
<dbReference type="InterPro" id="IPR016130">
    <property type="entry name" value="Tyr_Pase_AS"/>
</dbReference>
<comment type="catalytic activity">
    <reaction evidence="12">
        <text>a 5'-end triphospho-ribonucleoside in mRNA + H2O = a 5'-end diphospho-ribonucleoside in mRNA + phosphate + H(+)</text>
        <dbReference type="Rhea" id="RHEA:67004"/>
        <dbReference type="Rhea" id="RHEA-COMP:17164"/>
        <dbReference type="Rhea" id="RHEA-COMP:17165"/>
        <dbReference type="ChEBI" id="CHEBI:15377"/>
        <dbReference type="ChEBI" id="CHEBI:15378"/>
        <dbReference type="ChEBI" id="CHEBI:43474"/>
        <dbReference type="ChEBI" id="CHEBI:167616"/>
        <dbReference type="ChEBI" id="CHEBI:167618"/>
        <dbReference type="EC" id="3.6.1.74"/>
    </reaction>
</comment>
<proteinExistence type="inferred from homology"/>
<dbReference type="GO" id="GO:0140818">
    <property type="term" value="F:mRNA 5'-triphosphate monophosphatase activity"/>
    <property type="evidence" value="ECO:0007669"/>
    <property type="project" value="UniProtKB-EC"/>
</dbReference>
<dbReference type="GO" id="GO:0005634">
    <property type="term" value="C:nucleus"/>
    <property type="evidence" value="ECO:0007669"/>
    <property type="project" value="UniProtKB-SubCell"/>
</dbReference>
<dbReference type="GO" id="GO:0004721">
    <property type="term" value="F:phosphoprotein phosphatase activity"/>
    <property type="evidence" value="ECO:0007669"/>
    <property type="project" value="UniProtKB-UniRule"/>
</dbReference>
<keyword evidence="2 12" id="KW-0507">mRNA processing</keyword>
<dbReference type="InterPro" id="IPR001339">
    <property type="entry name" value="mRNA_cap_enzyme_adenylation"/>
</dbReference>
<evidence type="ECO:0000313" key="18">
    <source>
        <dbReference type="EMBL" id="ELU05833.1"/>
    </source>
</evidence>
<feature type="active site" description="Phosphocysteine intermediate" evidence="13">
    <location>
        <position position="130"/>
    </location>
</feature>
<dbReference type="FunFam" id="3.30.470.30:FF:000040">
    <property type="entry name" value="mRNA-capping enzyme"/>
    <property type="match status" value="1"/>
</dbReference>
<dbReference type="Pfam" id="PF03919">
    <property type="entry name" value="mRNA_cap_C"/>
    <property type="match status" value="1"/>
</dbReference>
<dbReference type="SUPFAM" id="SSF52799">
    <property type="entry name" value="(Phosphotyrosine protein) phosphatases II"/>
    <property type="match status" value="1"/>
</dbReference>
<dbReference type="AlphaFoldDB" id="R7UIA3"/>
<comment type="similarity">
    <text evidence="12">In the N-terminal section; belongs to the non-receptor class of the protein-tyrosine phosphatase family.</text>
</comment>
<dbReference type="Pfam" id="PF00782">
    <property type="entry name" value="DSPc"/>
    <property type="match status" value="1"/>
</dbReference>
<feature type="binding site" evidence="15">
    <location>
        <position position="314"/>
    </location>
    <ligand>
        <name>GTP</name>
        <dbReference type="ChEBI" id="CHEBI:37565"/>
    </ligand>
</feature>
<evidence type="ECO:0000256" key="6">
    <source>
        <dbReference type="ARBA" id="ARBA00022801"/>
    </source>
</evidence>
<dbReference type="InterPro" id="IPR013846">
    <property type="entry name" value="mRNA_cap_enzyme_C"/>
</dbReference>
<dbReference type="GO" id="GO:0006370">
    <property type="term" value="P:7-methylguanosine mRNA capping"/>
    <property type="evidence" value="ECO:0007669"/>
    <property type="project" value="UniProtKB-UniRule"/>
</dbReference>
<feature type="active site" description="N6-GMP-lysine intermediate" evidence="14">
    <location>
        <position position="293"/>
    </location>
</feature>
<dbReference type="Gene3D" id="3.90.190.10">
    <property type="entry name" value="Protein tyrosine phosphatase superfamily"/>
    <property type="match status" value="1"/>
</dbReference>
<reference evidence="18 20" key="2">
    <citation type="journal article" date="2013" name="Nature">
        <title>Insights into bilaterian evolution from three spiralian genomes.</title>
        <authorList>
            <person name="Simakov O."/>
            <person name="Marletaz F."/>
            <person name="Cho S.J."/>
            <person name="Edsinger-Gonzales E."/>
            <person name="Havlak P."/>
            <person name="Hellsten U."/>
            <person name="Kuo D.H."/>
            <person name="Larsson T."/>
            <person name="Lv J."/>
            <person name="Arendt D."/>
            <person name="Savage R."/>
            <person name="Osoegawa K."/>
            <person name="de Jong P."/>
            <person name="Grimwood J."/>
            <person name="Chapman J.A."/>
            <person name="Shapiro H."/>
            <person name="Aerts A."/>
            <person name="Otillar R.P."/>
            <person name="Terry A.Y."/>
            <person name="Boore J.L."/>
            <person name="Grigoriev I.V."/>
            <person name="Lindberg D.R."/>
            <person name="Seaver E.C."/>
            <person name="Weisblat D.A."/>
            <person name="Putnam N.H."/>
            <person name="Rokhsar D.S."/>
        </authorList>
    </citation>
    <scope>NUCLEOTIDE SEQUENCE</scope>
    <source>
        <strain evidence="18 20">I ESC-2004</strain>
    </source>
</reference>
<accession>R7UIA3</accession>
<evidence type="ECO:0000256" key="11">
    <source>
        <dbReference type="ARBA" id="ARBA00044624"/>
    </source>
</evidence>
<evidence type="ECO:0000256" key="14">
    <source>
        <dbReference type="PIRSR" id="PIRSR036958-2"/>
    </source>
</evidence>
<dbReference type="OrthoDB" id="200924at2759"/>
<dbReference type="InterPro" id="IPR051029">
    <property type="entry name" value="mRNA_Capping_Enz/RNA_Phosphat"/>
</dbReference>
<evidence type="ECO:0000259" key="17">
    <source>
        <dbReference type="PROSITE" id="PS50056"/>
    </source>
</evidence>
<evidence type="ECO:0000256" key="5">
    <source>
        <dbReference type="ARBA" id="ARBA00022741"/>
    </source>
</evidence>
<dbReference type="GO" id="GO:0004484">
    <property type="term" value="F:mRNA guanylyltransferase activity"/>
    <property type="evidence" value="ECO:0007669"/>
    <property type="project" value="UniProtKB-UniRule"/>
</dbReference>
<dbReference type="Gene3D" id="2.40.50.140">
    <property type="entry name" value="Nucleic acid-binding proteins"/>
    <property type="match status" value="1"/>
</dbReference>
<dbReference type="InterPro" id="IPR000387">
    <property type="entry name" value="Tyr_Pase_dom"/>
</dbReference>
<evidence type="ECO:0000259" key="16">
    <source>
        <dbReference type="PROSITE" id="PS50054"/>
    </source>
</evidence>
<comment type="catalytic activity">
    <reaction evidence="11">
        <text>a 5'-end diphospho-ribonucleoside in mRNA + GTP + H(+) = a 5'-end (5'-triphosphoguanosine)-ribonucleoside in mRNA + diphosphate</text>
        <dbReference type="Rhea" id="RHEA:67012"/>
        <dbReference type="Rhea" id="RHEA-COMP:17165"/>
        <dbReference type="Rhea" id="RHEA-COMP:17166"/>
        <dbReference type="ChEBI" id="CHEBI:15378"/>
        <dbReference type="ChEBI" id="CHEBI:33019"/>
        <dbReference type="ChEBI" id="CHEBI:37565"/>
        <dbReference type="ChEBI" id="CHEBI:167616"/>
        <dbReference type="ChEBI" id="CHEBI:167617"/>
        <dbReference type="EC" id="2.7.7.50"/>
    </reaction>
    <physiologicalReaction direction="left-to-right" evidence="11">
        <dbReference type="Rhea" id="RHEA:67013"/>
    </physiologicalReaction>
</comment>
<dbReference type="InterPro" id="IPR020422">
    <property type="entry name" value="TYR_PHOSPHATASE_DUAL_dom"/>
</dbReference>
<dbReference type="InterPro" id="IPR017074">
    <property type="entry name" value="mRNA_cap_enz_bifunc"/>
</dbReference>
<dbReference type="PROSITE" id="PS50054">
    <property type="entry name" value="TYR_PHOSPHATASE_DUAL"/>
    <property type="match status" value="1"/>
</dbReference>
<evidence type="ECO:0000256" key="3">
    <source>
        <dbReference type="ARBA" id="ARBA00022679"/>
    </source>
</evidence>
<dbReference type="Proteomes" id="UP000014760">
    <property type="component" value="Unassembled WGS sequence"/>
</dbReference>
<dbReference type="FunFam" id="3.90.190.10:FF:000040">
    <property type="entry name" value="mRNA-capping enzyme"/>
    <property type="match status" value="1"/>
</dbReference>